<sequence length="164" mass="19006">MDHPLLQNWEQKAKEKQKANKQFLQKLQTKKGKGVEKLLPGLHEEAFSHIDCLQCAGCCKTISPRFKTPDIKRISKHLGLKESVFIETYLRLDEDGDYVVKRTPCPFLGSDNYCSIYEVRPGDCENYPYTDSYDFFKRPNTTYLNSTICPAVYFVLEKLKAVIR</sequence>
<evidence type="ECO:0000313" key="2">
    <source>
        <dbReference type="Proteomes" id="UP000316778"/>
    </source>
</evidence>
<dbReference type="EMBL" id="VLLG01000003">
    <property type="protein sequence ID" value="TWI88449.1"/>
    <property type="molecule type" value="Genomic_DNA"/>
</dbReference>
<keyword evidence="2" id="KW-1185">Reference proteome</keyword>
<name>A0A562T4J3_CHIJA</name>
<evidence type="ECO:0008006" key="3">
    <source>
        <dbReference type="Google" id="ProtNLM"/>
    </source>
</evidence>
<comment type="caution">
    <text evidence="1">The sequence shown here is derived from an EMBL/GenBank/DDBJ whole genome shotgun (WGS) entry which is preliminary data.</text>
</comment>
<dbReference type="InterPro" id="IPR005358">
    <property type="entry name" value="Puta_zinc/iron-chelating_dom"/>
</dbReference>
<dbReference type="OrthoDB" id="665764at2"/>
<dbReference type="PANTHER" id="PTHR35866:SF1">
    <property type="entry name" value="YKGJ FAMILY CYSTEINE CLUSTER PROTEIN"/>
    <property type="match status" value="1"/>
</dbReference>
<reference evidence="1 2" key="1">
    <citation type="journal article" date="2013" name="Stand. Genomic Sci.">
        <title>Genomic Encyclopedia of Type Strains, Phase I: The one thousand microbial genomes (KMG-I) project.</title>
        <authorList>
            <person name="Kyrpides N.C."/>
            <person name="Woyke T."/>
            <person name="Eisen J.A."/>
            <person name="Garrity G."/>
            <person name="Lilburn T.G."/>
            <person name="Beck B.J."/>
            <person name="Whitman W.B."/>
            <person name="Hugenholtz P."/>
            <person name="Klenk H.P."/>
        </authorList>
    </citation>
    <scope>NUCLEOTIDE SEQUENCE [LARGE SCALE GENOMIC DNA]</scope>
    <source>
        <strain evidence="1 2">DSM 13484</strain>
    </source>
</reference>
<organism evidence="1 2">
    <name type="scientific">Chitinophaga japonensis</name>
    <name type="common">Flexibacter japonensis</name>
    <dbReference type="NCBI Taxonomy" id="104662"/>
    <lineage>
        <taxon>Bacteria</taxon>
        <taxon>Pseudomonadati</taxon>
        <taxon>Bacteroidota</taxon>
        <taxon>Chitinophagia</taxon>
        <taxon>Chitinophagales</taxon>
        <taxon>Chitinophagaceae</taxon>
        <taxon>Chitinophaga</taxon>
    </lineage>
</organism>
<dbReference type="PANTHER" id="PTHR35866">
    <property type="entry name" value="PUTATIVE-RELATED"/>
    <property type="match status" value="1"/>
</dbReference>
<dbReference type="AlphaFoldDB" id="A0A562T4J3"/>
<accession>A0A562T4J3</accession>
<gene>
    <name evidence="1" type="ORF">LX66_2534</name>
</gene>
<dbReference type="Proteomes" id="UP000316778">
    <property type="component" value="Unassembled WGS sequence"/>
</dbReference>
<dbReference type="Pfam" id="PF03692">
    <property type="entry name" value="CxxCxxCC"/>
    <property type="match status" value="1"/>
</dbReference>
<dbReference type="RefSeq" id="WP_145713825.1">
    <property type="nucleotide sequence ID" value="NZ_BAAAFY010000001.1"/>
</dbReference>
<proteinExistence type="predicted"/>
<evidence type="ECO:0000313" key="1">
    <source>
        <dbReference type="EMBL" id="TWI88449.1"/>
    </source>
</evidence>
<protein>
    <recommendedName>
        <fullName evidence="3">YkgJ family cysteine cluster protein</fullName>
    </recommendedName>
</protein>